<feature type="transmembrane region" description="Helical" evidence="2">
    <location>
        <begin position="55"/>
        <end position="74"/>
    </location>
</feature>
<evidence type="ECO:0000313" key="4">
    <source>
        <dbReference type="Proteomes" id="UP001275084"/>
    </source>
</evidence>
<dbReference type="AlphaFoldDB" id="A0AAJ0HNJ9"/>
<organism evidence="3 4">
    <name type="scientific">Lasiosphaeria hispida</name>
    <dbReference type="NCBI Taxonomy" id="260671"/>
    <lineage>
        <taxon>Eukaryota</taxon>
        <taxon>Fungi</taxon>
        <taxon>Dikarya</taxon>
        <taxon>Ascomycota</taxon>
        <taxon>Pezizomycotina</taxon>
        <taxon>Sordariomycetes</taxon>
        <taxon>Sordariomycetidae</taxon>
        <taxon>Sordariales</taxon>
        <taxon>Lasiosphaeriaceae</taxon>
        <taxon>Lasiosphaeria</taxon>
    </lineage>
</organism>
<proteinExistence type="predicted"/>
<feature type="compositionally biased region" description="Polar residues" evidence="1">
    <location>
        <begin position="1"/>
        <end position="10"/>
    </location>
</feature>
<dbReference type="PANTHER" id="PTHR37919">
    <property type="entry name" value="PROTEIN CBG05606"/>
    <property type="match status" value="1"/>
</dbReference>
<feature type="transmembrane region" description="Helical" evidence="2">
    <location>
        <begin position="151"/>
        <end position="174"/>
    </location>
</feature>
<reference evidence="3" key="1">
    <citation type="journal article" date="2023" name="Mol. Phylogenet. Evol.">
        <title>Genome-scale phylogeny and comparative genomics of the fungal order Sordariales.</title>
        <authorList>
            <person name="Hensen N."/>
            <person name="Bonometti L."/>
            <person name="Westerberg I."/>
            <person name="Brannstrom I.O."/>
            <person name="Guillou S."/>
            <person name="Cros-Aarteil S."/>
            <person name="Calhoun S."/>
            <person name="Haridas S."/>
            <person name="Kuo A."/>
            <person name="Mondo S."/>
            <person name="Pangilinan J."/>
            <person name="Riley R."/>
            <person name="LaButti K."/>
            <person name="Andreopoulos B."/>
            <person name="Lipzen A."/>
            <person name="Chen C."/>
            <person name="Yan M."/>
            <person name="Daum C."/>
            <person name="Ng V."/>
            <person name="Clum A."/>
            <person name="Steindorff A."/>
            <person name="Ohm R.A."/>
            <person name="Martin F."/>
            <person name="Silar P."/>
            <person name="Natvig D.O."/>
            <person name="Lalanne C."/>
            <person name="Gautier V."/>
            <person name="Ament-Velasquez S.L."/>
            <person name="Kruys A."/>
            <person name="Hutchinson M.I."/>
            <person name="Powell A.J."/>
            <person name="Barry K."/>
            <person name="Miller A.N."/>
            <person name="Grigoriev I.V."/>
            <person name="Debuchy R."/>
            <person name="Gladieux P."/>
            <person name="Hiltunen Thoren M."/>
            <person name="Johannesson H."/>
        </authorList>
    </citation>
    <scope>NUCLEOTIDE SEQUENCE</scope>
    <source>
        <strain evidence="3">CBS 955.72</strain>
    </source>
</reference>
<keyword evidence="2" id="KW-0472">Membrane</keyword>
<feature type="transmembrane region" description="Helical" evidence="2">
    <location>
        <begin position="194"/>
        <end position="215"/>
    </location>
</feature>
<evidence type="ECO:0000256" key="1">
    <source>
        <dbReference type="SAM" id="MobiDB-lite"/>
    </source>
</evidence>
<keyword evidence="2" id="KW-1133">Transmembrane helix</keyword>
<feature type="region of interest" description="Disordered" evidence="1">
    <location>
        <begin position="1"/>
        <end position="43"/>
    </location>
</feature>
<dbReference type="PANTHER" id="PTHR37919:SF2">
    <property type="entry name" value="EXPERA DOMAIN-CONTAINING PROTEIN"/>
    <property type="match status" value="1"/>
</dbReference>
<feature type="transmembrane region" description="Helical" evidence="2">
    <location>
        <begin position="116"/>
        <end position="139"/>
    </location>
</feature>
<dbReference type="Proteomes" id="UP001275084">
    <property type="component" value="Unassembled WGS sequence"/>
</dbReference>
<reference evidence="3" key="2">
    <citation type="submission" date="2023-06" db="EMBL/GenBank/DDBJ databases">
        <authorList>
            <consortium name="Lawrence Berkeley National Laboratory"/>
            <person name="Haridas S."/>
            <person name="Hensen N."/>
            <person name="Bonometti L."/>
            <person name="Westerberg I."/>
            <person name="Brannstrom I.O."/>
            <person name="Guillou S."/>
            <person name="Cros-Aarteil S."/>
            <person name="Calhoun S."/>
            <person name="Kuo A."/>
            <person name="Mondo S."/>
            <person name="Pangilinan J."/>
            <person name="Riley R."/>
            <person name="Labutti K."/>
            <person name="Andreopoulos B."/>
            <person name="Lipzen A."/>
            <person name="Chen C."/>
            <person name="Yanf M."/>
            <person name="Daum C."/>
            <person name="Ng V."/>
            <person name="Clum A."/>
            <person name="Steindorff A."/>
            <person name="Ohm R."/>
            <person name="Martin F."/>
            <person name="Silar P."/>
            <person name="Natvig D."/>
            <person name="Lalanne C."/>
            <person name="Gautier V."/>
            <person name="Ament-Velasquez S.L."/>
            <person name="Kruys A."/>
            <person name="Hutchinson M.I."/>
            <person name="Powell A.J."/>
            <person name="Barry K."/>
            <person name="Miller A.N."/>
            <person name="Grigoriev I.V."/>
            <person name="Debuchy R."/>
            <person name="Gladieux P."/>
            <person name="Thoren M.H."/>
            <person name="Johannesson H."/>
        </authorList>
    </citation>
    <scope>NUCLEOTIDE SEQUENCE</scope>
    <source>
        <strain evidence="3">CBS 955.72</strain>
    </source>
</reference>
<evidence type="ECO:0000313" key="3">
    <source>
        <dbReference type="EMBL" id="KAK3357893.1"/>
    </source>
</evidence>
<feature type="compositionally biased region" description="Low complexity" evidence="1">
    <location>
        <begin position="11"/>
        <end position="20"/>
    </location>
</feature>
<keyword evidence="4" id="KW-1185">Reference proteome</keyword>
<name>A0AAJ0HNJ9_9PEZI</name>
<sequence length="238" mass="25748">MVSTRSSSLMTPRPNSKTSSSPPPPPTTLTKTRTRTTTTTTTVPGWSHTPSLLTLAWLAISVPLVAWDTGYVLLRPLSMPGGSLHWPVWAPYALYGSVDHMYGFKQWNLGNGFTAAQSVLNVVESLAYLVYAGLWVAYVRGGGKAGLTGRTGALAVLVLFAGVVMTLSKTLLYWLNESFSGFDNIGHNEPLQLFFLWIVPNGLWLVFPAIITYTIGSEIVDGLVKASAPVSSRTIKSE</sequence>
<protein>
    <submittedName>
        <fullName evidence="3">Uncharacterized protein</fullName>
    </submittedName>
</protein>
<gene>
    <name evidence="3" type="ORF">B0T25DRAFT_173835</name>
</gene>
<evidence type="ECO:0000256" key="2">
    <source>
        <dbReference type="SAM" id="Phobius"/>
    </source>
</evidence>
<dbReference type="EMBL" id="JAUIQD010000003">
    <property type="protein sequence ID" value="KAK3357893.1"/>
    <property type="molecule type" value="Genomic_DNA"/>
</dbReference>
<comment type="caution">
    <text evidence="3">The sequence shown here is derived from an EMBL/GenBank/DDBJ whole genome shotgun (WGS) entry which is preliminary data.</text>
</comment>
<keyword evidence="2" id="KW-0812">Transmembrane</keyword>
<accession>A0AAJ0HNJ9</accession>
<feature type="compositionally biased region" description="Low complexity" evidence="1">
    <location>
        <begin position="28"/>
        <end position="42"/>
    </location>
</feature>